<sequence length="130" mass="15296">MFLIIFNIIFLILPLALLIQSCVLILQIRNNSKGINKTRLLENIIKNDVNKEMQISFKETNTFTHSELLIGGEKHRNIDLKSYKTKNKYISYWNTILNFDNLMIIKNKKNFKVSHGSFYDEFASHGWIND</sequence>
<evidence type="ECO:0000313" key="3">
    <source>
        <dbReference type="Proteomes" id="UP001477443"/>
    </source>
</evidence>
<dbReference type="EMBL" id="CP148067">
    <property type="protein sequence ID" value="WXL28966.1"/>
    <property type="molecule type" value="Genomic_DNA"/>
</dbReference>
<keyword evidence="1" id="KW-0472">Membrane</keyword>
<keyword evidence="1" id="KW-1133">Transmembrane helix</keyword>
<proteinExistence type="predicted"/>
<gene>
    <name evidence="2" type="ORF">WG617_03020</name>
</gene>
<keyword evidence="1" id="KW-0812">Transmembrane</keyword>
<dbReference type="Proteomes" id="UP001477443">
    <property type="component" value="Chromosome"/>
</dbReference>
<evidence type="ECO:0008006" key="4">
    <source>
        <dbReference type="Google" id="ProtNLM"/>
    </source>
</evidence>
<accession>A0ABZ2RPL3</accession>
<evidence type="ECO:0000313" key="2">
    <source>
        <dbReference type="EMBL" id="WXL28966.1"/>
    </source>
</evidence>
<name>A0ABZ2RPL3_9BACT</name>
<feature type="transmembrane region" description="Helical" evidence="1">
    <location>
        <begin position="6"/>
        <end position="26"/>
    </location>
</feature>
<organism evidence="2 3">
    <name type="scientific">Mycoplasmopsis felifaucium</name>
    <dbReference type="NCBI Taxonomy" id="35768"/>
    <lineage>
        <taxon>Bacteria</taxon>
        <taxon>Bacillati</taxon>
        <taxon>Mycoplasmatota</taxon>
        <taxon>Mycoplasmoidales</taxon>
        <taxon>Metamycoplasmataceae</taxon>
        <taxon>Mycoplasmopsis</taxon>
    </lineage>
</organism>
<reference evidence="2" key="1">
    <citation type="submission" date="2024-03" db="EMBL/GenBank/DDBJ databases">
        <title>Complete genome sequence of Mycoplasma felifaucium Z921 isolated from the trachea of a cheetah.</title>
        <authorList>
            <person name="Spergser J."/>
        </authorList>
    </citation>
    <scope>NUCLEOTIDE SEQUENCE [LARGE SCALE GENOMIC DNA]</scope>
    <source>
        <strain evidence="2">Z921</strain>
    </source>
</reference>
<dbReference type="RefSeq" id="WP_338822536.1">
    <property type="nucleotide sequence ID" value="NZ_CP148067.1"/>
</dbReference>
<protein>
    <recommendedName>
        <fullName evidence="4">Lipoprotein</fullName>
    </recommendedName>
</protein>
<keyword evidence="3" id="KW-1185">Reference proteome</keyword>
<evidence type="ECO:0000256" key="1">
    <source>
        <dbReference type="SAM" id="Phobius"/>
    </source>
</evidence>